<evidence type="ECO:0000313" key="5">
    <source>
        <dbReference type="EMBL" id="OGG57692.1"/>
    </source>
</evidence>
<dbReference type="SUPFAM" id="SSF74982">
    <property type="entry name" value="Small protein B (SmpB)"/>
    <property type="match status" value="1"/>
</dbReference>
<dbReference type="GO" id="GO:0003723">
    <property type="term" value="F:RNA binding"/>
    <property type="evidence" value="ECO:0007669"/>
    <property type="project" value="UniProtKB-UniRule"/>
</dbReference>
<protein>
    <recommendedName>
        <fullName evidence="3">SsrA-binding protein</fullName>
    </recommendedName>
    <alternativeName>
        <fullName evidence="3">Small protein B</fullName>
    </alternativeName>
</protein>
<dbReference type="GO" id="GO:0070930">
    <property type="term" value="P:trans-translation-dependent protein tagging"/>
    <property type="evidence" value="ECO:0007669"/>
    <property type="project" value="TreeGrafter"/>
</dbReference>
<dbReference type="Pfam" id="PF01668">
    <property type="entry name" value="SmpB"/>
    <property type="match status" value="1"/>
</dbReference>
<dbReference type="HAMAP" id="MF_00023">
    <property type="entry name" value="SmpB"/>
    <property type="match status" value="1"/>
</dbReference>
<dbReference type="PANTHER" id="PTHR30308">
    <property type="entry name" value="TMRNA-BINDING COMPONENT OF TRANS-TRANSLATION TAGGING COMPLEX"/>
    <property type="match status" value="1"/>
</dbReference>
<comment type="similarity">
    <text evidence="3">Belongs to the SmpB family.</text>
</comment>
<sequence length="157" mass="17304">MPQGQCIVVRMSLIRNDKVGFDYTVLEEIEAGLELLGLEVKSLRAGQGSLKGARVVARGGEAYLVGATIPAWQVVNAPKSYEATRTRKLLLSKKQIAHISSAEGQDGLTVVPLSVYNKGRHLKLSVAIARGKKKADKRQDIKKRDVKRQIERTLKTK</sequence>
<dbReference type="AlphaFoldDB" id="A0A1F6D9L3"/>
<dbReference type="EMBL" id="MFLA01000047">
    <property type="protein sequence ID" value="OGG57692.1"/>
    <property type="molecule type" value="Genomic_DNA"/>
</dbReference>
<dbReference type="InterPro" id="IPR020081">
    <property type="entry name" value="SsrA-bd_prot_CS"/>
</dbReference>
<organism evidence="5 6">
    <name type="scientific">Candidatus Kaiserbacteria bacterium RIFCSPHIGHO2_01_FULL_56_24</name>
    <dbReference type="NCBI Taxonomy" id="1798487"/>
    <lineage>
        <taxon>Bacteria</taxon>
        <taxon>Candidatus Kaiseribacteriota</taxon>
    </lineage>
</organism>
<gene>
    <name evidence="3" type="primary">smpB</name>
    <name evidence="5" type="ORF">A2765_06155</name>
</gene>
<dbReference type="GO" id="GO:0005829">
    <property type="term" value="C:cytosol"/>
    <property type="evidence" value="ECO:0007669"/>
    <property type="project" value="TreeGrafter"/>
</dbReference>
<dbReference type="Proteomes" id="UP000176377">
    <property type="component" value="Unassembled WGS sequence"/>
</dbReference>
<comment type="caution">
    <text evidence="5">The sequence shown here is derived from an EMBL/GenBank/DDBJ whole genome shotgun (WGS) entry which is preliminary data.</text>
</comment>
<dbReference type="PROSITE" id="PS01317">
    <property type="entry name" value="SSRP"/>
    <property type="match status" value="1"/>
</dbReference>
<dbReference type="NCBIfam" id="TIGR00086">
    <property type="entry name" value="smpB"/>
    <property type="match status" value="1"/>
</dbReference>
<evidence type="ECO:0000256" key="4">
    <source>
        <dbReference type="SAM" id="MobiDB-lite"/>
    </source>
</evidence>
<keyword evidence="2 3" id="KW-0694">RNA-binding</keyword>
<evidence type="ECO:0000256" key="3">
    <source>
        <dbReference type="HAMAP-Rule" id="MF_00023"/>
    </source>
</evidence>
<dbReference type="InterPro" id="IPR023620">
    <property type="entry name" value="SmpB"/>
</dbReference>
<dbReference type="PANTHER" id="PTHR30308:SF2">
    <property type="entry name" value="SSRA-BINDING PROTEIN"/>
    <property type="match status" value="1"/>
</dbReference>
<dbReference type="CDD" id="cd09294">
    <property type="entry name" value="SmpB"/>
    <property type="match status" value="1"/>
</dbReference>
<accession>A0A1F6D9L3</accession>
<dbReference type="InterPro" id="IPR000037">
    <property type="entry name" value="SsrA-bd_prot"/>
</dbReference>
<comment type="subcellular location">
    <subcellularLocation>
        <location evidence="3">Cytoplasm</location>
    </subcellularLocation>
    <text evidence="3">The tmRNA-SmpB complex associates with stalled 70S ribosomes.</text>
</comment>
<evidence type="ECO:0000256" key="1">
    <source>
        <dbReference type="ARBA" id="ARBA00022490"/>
    </source>
</evidence>
<dbReference type="NCBIfam" id="NF003843">
    <property type="entry name" value="PRK05422.1"/>
    <property type="match status" value="1"/>
</dbReference>
<feature type="compositionally biased region" description="Basic and acidic residues" evidence="4">
    <location>
        <begin position="137"/>
        <end position="157"/>
    </location>
</feature>
<name>A0A1F6D9L3_9BACT</name>
<keyword evidence="1 3" id="KW-0963">Cytoplasm</keyword>
<evidence type="ECO:0000256" key="2">
    <source>
        <dbReference type="ARBA" id="ARBA00022884"/>
    </source>
</evidence>
<feature type="region of interest" description="Disordered" evidence="4">
    <location>
        <begin position="136"/>
        <end position="157"/>
    </location>
</feature>
<comment type="function">
    <text evidence="3">Required for rescue of stalled ribosomes mediated by trans-translation. Binds to transfer-messenger RNA (tmRNA), required for stable association of tmRNA with ribosomes. tmRNA and SmpB together mimic tRNA shape, replacing the anticodon stem-loop with SmpB. tmRNA is encoded by the ssrA gene; the 2 termini fold to resemble tRNA(Ala) and it encodes a 'tag peptide', a short internal open reading frame. During trans-translation Ala-aminoacylated tmRNA acts like a tRNA, entering the A-site of stalled ribosomes, displacing the stalled mRNA. The ribosome then switches to translate the ORF on the tmRNA; the nascent peptide is terminated with the 'tag peptide' encoded by the tmRNA and targeted for degradation. The ribosome is freed to recommence translation, which seems to be the essential function of trans-translation.</text>
</comment>
<dbReference type="GO" id="GO:0070929">
    <property type="term" value="P:trans-translation"/>
    <property type="evidence" value="ECO:0007669"/>
    <property type="project" value="UniProtKB-UniRule"/>
</dbReference>
<reference evidence="5 6" key="1">
    <citation type="journal article" date="2016" name="Nat. Commun.">
        <title>Thousands of microbial genomes shed light on interconnected biogeochemical processes in an aquifer system.</title>
        <authorList>
            <person name="Anantharaman K."/>
            <person name="Brown C.T."/>
            <person name="Hug L.A."/>
            <person name="Sharon I."/>
            <person name="Castelle C.J."/>
            <person name="Probst A.J."/>
            <person name="Thomas B.C."/>
            <person name="Singh A."/>
            <person name="Wilkins M.J."/>
            <person name="Karaoz U."/>
            <person name="Brodie E.L."/>
            <person name="Williams K.H."/>
            <person name="Hubbard S.S."/>
            <person name="Banfield J.F."/>
        </authorList>
    </citation>
    <scope>NUCLEOTIDE SEQUENCE [LARGE SCALE GENOMIC DNA]</scope>
</reference>
<proteinExistence type="inferred from homology"/>
<dbReference type="Gene3D" id="2.40.280.10">
    <property type="match status" value="1"/>
</dbReference>
<evidence type="ECO:0000313" key="6">
    <source>
        <dbReference type="Proteomes" id="UP000176377"/>
    </source>
</evidence>